<dbReference type="InterPro" id="IPR001307">
    <property type="entry name" value="Thiosulphate_STrfase_CS"/>
</dbReference>
<dbReference type="CDD" id="cd01448">
    <property type="entry name" value="TST_Repeat_1"/>
    <property type="match status" value="1"/>
</dbReference>
<dbReference type="Proteomes" id="UP000182227">
    <property type="component" value="Unassembled WGS sequence"/>
</dbReference>
<feature type="domain" description="Rhodanese" evidence="4">
    <location>
        <begin position="21"/>
        <end position="139"/>
    </location>
</feature>
<keyword evidence="5" id="KW-0670">Pyruvate</keyword>
<dbReference type="CDD" id="cd01449">
    <property type="entry name" value="TST_Repeat_2"/>
    <property type="match status" value="1"/>
</dbReference>
<evidence type="ECO:0000259" key="4">
    <source>
        <dbReference type="PROSITE" id="PS50206"/>
    </source>
</evidence>
<proteinExistence type="predicted"/>
<dbReference type="GO" id="GO:0004792">
    <property type="term" value="F:thiosulfate-cyanide sulfurtransferase activity"/>
    <property type="evidence" value="ECO:0007669"/>
    <property type="project" value="InterPro"/>
</dbReference>
<dbReference type="Pfam" id="PF00581">
    <property type="entry name" value="Rhodanese"/>
    <property type="match status" value="2"/>
</dbReference>
<name>A0A0U1DFY7_9MYCO</name>
<dbReference type="EMBL" id="CTEF01000002">
    <property type="protein sequence ID" value="CQD14693.1"/>
    <property type="molecule type" value="Genomic_DNA"/>
</dbReference>
<evidence type="ECO:0000256" key="3">
    <source>
        <dbReference type="RuleBase" id="RU000507"/>
    </source>
</evidence>
<feature type="domain" description="Rhodanese" evidence="4">
    <location>
        <begin position="170"/>
        <end position="281"/>
    </location>
</feature>
<dbReference type="AlphaFoldDB" id="A0A0U1DFY7"/>
<dbReference type="InterPro" id="IPR001763">
    <property type="entry name" value="Rhodanese-like_dom"/>
</dbReference>
<dbReference type="PANTHER" id="PTHR11364:SF27">
    <property type="entry name" value="SULFURTRANSFERASE"/>
    <property type="match status" value="1"/>
</dbReference>
<dbReference type="InterPro" id="IPR045078">
    <property type="entry name" value="TST/MPST-like"/>
</dbReference>
<evidence type="ECO:0000256" key="2">
    <source>
        <dbReference type="ARBA" id="ARBA00022737"/>
    </source>
</evidence>
<dbReference type="PROSITE" id="PS00683">
    <property type="entry name" value="RHODANESE_2"/>
    <property type="match status" value="1"/>
</dbReference>
<evidence type="ECO:0000313" key="5">
    <source>
        <dbReference type="EMBL" id="CQD14693.1"/>
    </source>
</evidence>
<dbReference type="PANTHER" id="PTHR11364">
    <property type="entry name" value="THIOSULFATE SULFERTANSFERASE"/>
    <property type="match status" value="1"/>
</dbReference>
<keyword evidence="1 3" id="KW-0808">Transferase</keyword>
<organism evidence="5 6">
    <name type="scientific">Mycolicibacterium conceptionense</name>
    <dbReference type="NCBI Taxonomy" id="451644"/>
    <lineage>
        <taxon>Bacteria</taxon>
        <taxon>Bacillati</taxon>
        <taxon>Actinomycetota</taxon>
        <taxon>Actinomycetes</taxon>
        <taxon>Mycobacteriales</taxon>
        <taxon>Mycobacteriaceae</taxon>
        <taxon>Mycolicibacterium</taxon>
    </lineage>
</organism>
<dbReference type="PROSITE" id="PS00380">
    <property type="entry name" value="RHODANESE_1"/>
    <property type="match status" value="1"/>
</dbReference>
<gene>
    <name evidence="5" type="ORF">BN970_03033</name>
</gene>
<evidence type="ECO:0000256" key="1">
    <source>
        <dbReference type="ARBA" id="ARBA00022679"/>
    </source>
</evidence>
<sequence length="309" mass="32156">MVSARDGVFVTVGELRDRIASGAEVTVLDVRWSLPQPDGQQAYLNGHLPGAVYVSLDDELADHRITGRGRHPLPAGADLQSAARRWGVRNGVPVVVYDDWNRAGSARAWWVLTAAGIDGVRILDGGLAAWSAAGEPLQTGPVTPEPGDVTVVHDDLYHGALRTLTAEQAQSGVGVLLDARAPERFRGELEPVDPVAGHIPGAVNLPSTQLLSPDGTLLPDAGLQALFADRGATAGADVGAYCGSGVTAALAVAGLAAAGVNAALYPGSWSEWASDPDRRWLRASSRPTREIDAPGPRPATLCWANAAPS</sequence>
<dbReference type="SMART" id="SM00450">
    <property type="entry name" value="RHOD"/>
    <property type="match status" value="2"/>
</dbReference>
<dbReference type="Gene3D" id="3.40.250.10">
    <property type="entry name" value="Rhodanese-like domain"/>
    <property type="match status" value="2"/>
</dbReference>
<dbReference type="InterPro" id="IPR036873">
    <property type="entry name" value="Rhodanese-like_dom_sf"/>
</dbReference>
<protein>
    <recommendedName>
        <fullName evidence="3">Sulfurtransferase</fullName>
    </recommendedName>
</protein>
<keyword evidence="2" id="KW-0677">Repeat</keyword>
<accession>A0A0U1DFY7</accession>
<dbReference type="SUPFAM" id="SSF52821">
    <property type="entry name" value="Rhodanese/Cell cycle control phosphatase"/>
    <property type="match status" value="2"/>
</dbReference>
<evidence type="ECO:0000313" key="6">
    <source>
        <dbReference type="Proteomes" id="UP000182227"/>
    </source>
</evidence>
<reference evidence="5 6" key="1">
    <citation type="submission" date="2015-03" db="EMBL/GenBank/DDBJ databases">
        <authorList>
            <person name="Murphy D."/>
        </authorList>
    </citation>
    <scope>NUCLEOTIDE SEQUENCE [LARGE SCALE GENOMIC DNA]</scope>
    <source>
        <strain evidence="5 6">D16</strain>
    </source>
</reference>
<dbReference type="PROSITE" id="PS50206">
    <property type="entry name" value="RHODANESE_3"/>
    <property type="match status" value="2"/>
</dbReference>